<dbReference type="RefSeq" id="WP_138403502.1">
    <property type="nucleotide sequence ID" value="NZ_CP144682.1"/>
</dbReference>
<evidence type="ECO:0000313" key="4">
    <source>
        <dbReference type="Proteomes" id="UP000306420"/>
    </source>
</evidence>
<dbReference type="SUPFAM" id="SSF55315">
    <property type="entry name" value="L30e-like"/>
    <property type="match status" value="1"/>
</dbReference>
<dbReference type="Proteomes" id="UP000823401">
    <property type="component" value="Unassembled WGS sequence"/>
</dbReference>
<protein>
    <submittedName>
        <fullName evidence="3">50S ribosomal protein L7ae</fullName>
    </submittedName>
    <submittedName>
        <fullName evidence="2">Ribosomal L7Ae/L30e/S12e/Gadd45 family protein</fullName>
    </submittedName>
</protein>
<dbReference type="EMBL" id="VBSP01000001">
    <property type="protein sequence ID" value="TLQ49580.1"/>
    <property type="molecule type" value="Genomic_DNA"/>
</dbReference>
<evidence type="ECO:0000313" key="2">
    <source>
        <dbReference type="EMBL" id="MBG9978343.1"/>
    </source>
</evidence>
<proteinExistence type="predicted"/>
<evidence type="ECO:0000259" key="1">
    <source>
        <dbReference type="Pfam" id="PF01248"/>
    </source>
</evidence>
<dbReference type="InterPro" id="IPR004038">
    <property type="entry name" value="Ribosomal_eL8/eL30/eS12/Gad45"/>
</dbReference>
<dbReference type="GO" id="GO:0005840">
    <property type="term" value="C:ribosome"/>
    <property type="evidence" value="ECO:0007669"/>
    <property type="project" value="UniProtKB-KW"/>
</dbReference>
<dbReference type="EMBL" id="JACCEL010000012">
    <property type="protein sequence ID" value="MBG9978343.1"/>
    <property type="molecule type" value="Genomic_DNA"/>
</dbReference>
<name>A0A5R9EHC5_9LACT</name>
<feature type="domain" description="Ribosomal protein eL8/eL30/eS12/Gadd45" evidence="1">
    <location>
        <begin position="10"/>
        <end position="87"/>
    </location>
</feature>
<dbReference type="Proteomes" id="UP000306420">
    <property type="component" value="Unassembled WGS sequence"/>
</dbReference>
<accession>A0A5R9EHC5</accession>
<dbReference type="Pfam" id="PF01248">
    <property type="entry name" value="Ribosomal_L7Ae"/>
    <property type="match status" value="1"/>
</dbReference>
<reference evidence="3 4" key="1">
    <citation type="submission" date="2019-05" db="EMBL/GenBank/DDBJ databases">
        <title>The metagenome of a microbial culture collection derived from dairy environment covers the genomic content of the human microbiome.</title>
        <authorList>
            <person name="Roder T."/>
            <person name="Wuthrich D."/>
            <person name="Sattari Z."/>
            <person name="Von Ah U."/>
            <person name="Bar C."/>
            <person name="Ronchi F."/>
            <person name="Macpherson A.J."/>
            <person name="Ganal-Vonarburg S.C."/>
            <person name="Bruggmann R."/>
            <person name="Vergeres G."/>
        </authorList>
    </citation>
    <scope>NUCLEOTIDE SEQUENCE [LARGE SCALE GENOMIC DNA]</scope>
    <source>
        <strain evidence="3 4">FAM 24227</strain>
    </source>
</reference>
<evidence type="ECO:0000313" key="3">
    <source>
        <dbReference type="EMBL" id="TLQ49580.1"/>
    </source>
</evidence>
<organism evidence="3 4">
    <name type="scientific">Ruoffia tabacinasalis</name>
    <dbReference type="NCBI Taxonomy" id="87458"/>
    <lineage>
        <taxon>Bacteria</taxon>
        <taxon>Bacillati</taxon>
        <taxon>Bacillota</taxon>
        <taxon>Bacilli</taxon>
        <taxon>Lactobacillales</taxon>
        <taxon>Aerococcaceae</taxon>
        <taxon>Ruoffia</taxon>
    </lineage>
</organism>
<comment type="caution">
    <text evidence="3">The sequence shown here is derived from an EMBL/GenBank/DDBJ whole genome shotgun (WGS) entry which is preliminary data.</text>
</comment>
<keyword evidence="3" id="KW-0687">Ribonucleoprotein</keyword>
<keyword evidence="5" id="KW-1185">Reference proteome</keyword>
<evidence type="ECO:0000313" key="5">
    <source>
        <dbReference type="Proteomes" id="UP000823401"/>
    </source>
</evidence>
<dbReference type="AlphaFoldDB" id="A0A5R9EHC5"/>
<gene>
    <name evidence="3" type="ORF">FEZ33_00935</name>
    <name evidence="2" type="ORF">HYQ42_06035</name>
</gene>
<dbReference type="OrthoDB" id="9794863at2"/>
<sequence length="107" mass="12249">MKNDLKKLNMLGLAMRAREIISGDELVEKAVKNNRVRLVLCASDASEKTLERYRSLSERKDIPLNTEFTKYELSQAIGKNRSIIGLTNQGMTKKFLSYDVESEESYD</sequence>
<keyword evidence="3" id="KW-0689">Ribosomal protein</keyword>
<reference evidence="2 5" key="2">
    <citation type="submission" date="2020-07" db="EMBL/GenBank/DDBJ databases">
        <title>Facklamia lactis sp. nov., isolated from raw milk.</title>
        <authorList>
            <person name="Doll E.V."/>
            <person name="Huptas C."/>
            <person name="Staib L."/>
            <person name="Wenning M."/>
            <person name="Scherer S."/>
        </authorList>
    </citation>
    <scope>NUCLEOTIDE SEQUENCE [LARGE SCALE GENOMIC DNA]</scope>
    <source>
        <strain evidence="2 5">DSM 104272</strain>
    </source>
</reference>
<dbReference type="Gene3D" id="3.30.1330.30">
    <property type="match status" value="1"/>
</dbReference>
<dbReference type="InterPro" id="IPR029064">
    <property type="entry name" value="Ribosomal_eL30-like_sf"/>
</dbReference>